<protein>
    <recommendedName>
        <fullName evidence="3">BTB domain-containing protein</fullName>
    </recommendedName>
</protein>
<dbReference type="InterPro" id="IPR006652">
    <property type="entry name" value="Kelch_1"/>
</dbReference>
<dbReference type="SUPFAM" id="SSF117281">
    <property type="entry name" value="Kelch motif"/>
    <property type="match status" value="1"/>
</dbReference>
<reference evidence="4" key="1">
    <citation type="journal article" date="2008" name="Nature">
        <title>The amphioxus genome and the evolution of the chordate karyotype.</title>
        <authorList>
            <consortium name="US DOE Joint Genome Institute (JGI-PGF)"/>
            <person name="Putnam N.H."/>
            <person name="Butts T."/>
            <person name="Ferrier D.E.K."/>
            <person name="Furlong R.F."/>
            <person name="Hellsten U."/>
            <person name="Kawashima T."/>
            <person name="Robinson-Rechavi M."/>
            <person name="Shoguchi E."/>
            <person name="Terry A."/>
            <person name="Yu J.-K."/>
            <person name="Benito-Gutierrez E.L."/>
            <person name="Dubchak I."/>
            <person name="Garcia-Fernandez J."/>
            <person name="Gibson-Brown J.J."/>
            <person name="Grigoriev I.V."/>
            <person name="Horton A.C."/>
            <person name="de Jong P.J."/>
            <person name="Jurka J."/>
            <person name="Kapitonov V.V."/>
            <person name="Kohara Y."/>
            <person name="Kuroki Y."/>
            <person name="Lindquist E."/>
            <person name="Lucas S."/>
            <person name="Osoegawa K."/>
            <person name="Pennacchio L.A."/>
            <person name="Salamov A.A."/>
            <person name="Satou Y."/>
            <person name="Sauka-Spengler T."/>
            <person name="Schmutz J."/>
            <person name="Shin-I T."/>
            <person name="Toyoda A."/>
            <person name="Bronner-Fraser M."/>
            <person name="Fujiyama A."/>
            <person name="Holland L.Z."/>
            <person name="Holland P.W.H."/>
            <person name="Satoh N."/>
            <person name="Rokhsar D.S."/>
        </authorList>
    </citation>
    <scope>NUCLEOTIDE SEQUENCE [LARGE SCALE GENOMIC DNA]</scope>
    <source>
        <strain evidence="4">S238N-H82</strain>
        <tissue evidence="4">Testes</tissue>
    </source>
</reference>
<dbReference type="Pfam" id="PF00651">
    <property type="entry name" value="BTB"/>
    <property type="match status" value="1"/>
</dbReference>
<dbReference type="InterPro" id="IPR015915">
    <property type="entry name" value="Kelch-typ_b-propeller"/>
</dbReference>
<evidence type="ECO:0000259" key="3">
    <source>
        <dbReference type="PROSITE" id="PS50097"/>
    </source>
</evidence>
<dbReference type="InterPro" id="IPR011705">
    <property type="entry name" value="BACK"/>
</dbReference>
<dbReference type="SMART" id="SM00225">
    <property type="entry name" value="BTB"/>
    <property type="match status" value="1"/>
</dbReference>
<dbReference type="Pfam" id="PF01344">
    <property type="entry name" value="Kelch_1"/>
    <property type="match status" value="2"/>
</dbReference>
<dbReference type="InterPro" id="IPR011333">
    <property type="entry name" value="SKP1/BTB/POZ_sf"/>
</dbReference>
<keyword evidence="2" id="KW-0677">Repeat</keyword>
<evidence type="ECO:0000256" key="1">
    <source>
        <dbReference type="ARBA" id="ARBA00022441"/>
    </source>
</evidence>
<dbReference type="InterPro" id="IPR000210">
    <property type="entry name" value="BTB/POZ_dom"/>
</dbReference>
<accession>C3YU11</accession>
<dbReference type="SMART" id="SM00612">
    <property type="entry name" value="Kelch"/>
    <property type="match status" value="2"/>
</dbReference>
<dbReference type="FunFam" id="1.25.40.420:FF:000001">
    <property type="entry name" value="Kelch-like family member 12"/>
    <property type="match status" value="1"/>
</dbReference>
<evidence type="ECO:0000256" key="2">
    <source>
        <dbReference type="ARBA" id="ARBA00022737"/>
    </source>
</evidence>
<dbReference type="PROSITE" id="PS50097">
    <property type="entry name" value="BTB"/>
    <property type="match status" value="1"/>
</dbReference>
<dbReference type="Gene3D" id="1.25.40.420">
    <property type="match status" value="1"/>
</dbReference>
<dbReference type="Gene3D" id="3.30.710.10">
    <property type="entry name" value="Potassium Channel Kv1.1, Chain A"/>
    <property type="match status" value="1"/>
</dbReference>
<dbReference type="InParanoid" id="C3YU11"/>
<feature type="domain" description="BTB" evidence="3">
    <location>
        <begin position="73"/>
        <end position="139"/>
    </location>
</feature>
<name>C3YU11_BRAFL</name>
<dbReference type="Gene3D" id="2.120.10.80">
    <property type="entry name" value="Kelch-type beta propeller"/>
    <property type="match status" value="1"/>
</dbReference>
<keyword evidence="1" id="KW-0880">Kelch repeat</keyword>
<evidence type="ECO:0000313" key="4">
    <source>
        <dbReference type="EMBL" id="EEN56288.1"/>
    </source>
</evidence>
<dbReference type="SMART" id="SM00875">
    <property type="entry name" value="BACK"/>
    <property type="match status" value="1"/>
</dbReference>
<dbReference type="eggNOG" id="KOG4441">
    <property type="taxonomic scope" value="Eukaryota"/>
</dbReference>
<dbReference type="AlphaFoldDB" id="C3YU11"/>
<dbReference type="PANTHER" id="PTHR24412:SF272">
    <property type="entry name" value="KELCH-LIKE PROTEIN DIABLO"/>
    <property type="match status" value="1"/>
</dbReference>
<organism>
    <name type="scientific">Branchiostoma floridae</name>
    <name type="common">Florida lancelet</name>
    <name type="synonym">Amphioxus</name>
    <dbReference type="NCBI Taxonomy" id="7739"/>
    <lineage>
        <taxon>Eukaryota</taxon>
        <taxon>Metazoa</taxon>
        <taxon>Chordata</taxon>
        <taxon>Cephalochordata</taxon>
        <taxon>Leptocardii</taxon>
        <taxon>Amphioxiformes</taxon>
        <taxon>Branchiostomatidae</taxon>
        <taxon>Branchiostoma</taxon>
    </lineage>
</organism>
<sequence length="669" mass="75982">MDTLWLDDVGYDNDRRSDGVDDNDGHNCNSACHVKRKDKKSYDEDNSCRFEDTSYCRELLAELNGQRHTKDFLDLVVKVQDMEFPCHRAVLASTPYFKAMLSSSLSKGNSKVVKLHGIDSDGFSKILDFLYTGEIRISKDDVHDILQAAHMLQIDKITEYCREYIECNLCPSNCIGVMRLADLYGWPDMRENSRDEALSHFPELGQSEEFLTLSVDELLDLLTDKNLYVAYEEEVVDSALRWIDHDPEIRSKATVAIFQEIHLLSLRLSTLKKLELHPVIQNSPECLAKTTSAKERHLATTRQESASAELDEPEVGPRFFTSDDLAIFVGGWRIDEGCTRDHDDNALTIPMQSVICLDPDSEQCYHITNLPTRVTGYMSVTNAKKHLYVTGGRAYPLIGQQGPHSAPSRQAFRYDFLTDTWAELPDMPRGRAGHQSTIVDGKLFLVGGDTDDTSTFSMDRYDLENGAWMKPPALPEIQPSSDLTVRSCGGKLILVELLKRKEKYLFLDMSRSYSSENRKLCVHGYDVKTDHWLYSDVIVRCPLEESCKLVTVLRDKVHILFHEQPSYNHVFTYHAAKGTLSKLEGEKHLTGTFCSTHFHYKDLCMIQQGDIVDSMVYVTFEEDQNASSEEPETCYAADLPFYLLGNSFLGVKKSTSGWYCRDGDELIIS</sequence>
<dbReference type="EMBL" id="GG666552">
    <property type="protein sequence ID" value="EEN56288.1"/>
    <property type="molecule type" value="Genomic_DNA"/>
</dbReference>
<dbReference type="SUPFAM" id="SSF54695">
    <property type="entry name" value="POZ domain"/>
    <property type="match status" value="1"/>
</dbReference>
<proteinExistence type="predicted"/>
<gene>
    <name evidence="4" type="ORF">BRAFLDRAFT_66781</name>
</gene>
<dbReference type="PANTHER" id="PTHR24412">
    <property type="entry name" value="KELCH PROTEIN"/>
    <property type="match status" value="1"/>
</dbReference>
<dbReference type="Pfam" id="PF07707">
    <property type="entry name" value="BACK"/>
    <property type="match status" value="1"/>
</dbReference>